<organism evidence="2 3">
    <name type="scientific">Balaenoptera physalus</name>
    <name type="common">Fin whale</name>
    <name type="synonym">Balaena physalus</name>
    <dbReference type="NCBI Taxonomy" id="9770"/>
    <lineage>
        <taxon>Eukaryota</taxon>
        <taxon>Metazoa</taxon>
        <taxon>Chordata</taxon>
        <taxon>Craniata</taxon>
        <taxon>Vertebrata</taxon>
        <taxon>Euteleostomi</taxon>
        <taxon>Mammalia</taxon>
        <taxon>Eutheria</taxon>
        <taxon>Laurasiatheria</taxon>
        <taxon>Artiodactyla</taxon>
        <taxon>Whippomorpha</taxon>
        <taxon>Cetacea</taxon>
        <taxon>Mysticeti</taxon>
        <taxon>Balaenopteridae</taxon>
        <taxon>Balaenoptera</taxon>
    </lineage>
</organism>
<feature type="region of interest" description="Disordered" evidence="1">
    <location>
        <begin position="359"/>
        <end position="387"/>
    </location>
</feature>
<dbReference type="EMBL" id="SGJD01004833">
    <property type="protein sequence ID" value="KAB0391065.1"/>
    <property type="molecule type" value="Genomic_DNA"/>
</dbReference>
<feature type="compositionally biased region" description="Basic and acidic residues" evidence="1">
    <location>
        <begin position="454"/>
        <end position="463"/>
    </location>
</feature>
<evidence type="ECO:0008006" key="4">
    <source>
        <dbReference type="Google" id="ProtNLM"/>
    </source>
</evidence>
<sequence>GKTESITVVKLLSCFDDLVAAGTASGRVAVFQLVSSLPGRNKQLRRFDVTGIHKNSITALAWSPNGMKLFSGDDKGKIVYSSLDLDQGVCHSRLVLEEPASIVQLDYSQKVLLVSTAQRSLLFHTEEKSVRQIGAQPRKSTGKFGACFIPGLCKQSDLTLYASRPGLRLWKADIHGTVQATFILKDVFAGGVKPFELYPRLESSEKGSCSSPEKHLGIVSCFFQEGWVLSWNEYSIYLLDTVNQGDRNIIRISSRPEGLASIVRDGLETSGCPEQVHGQRAEKPPGATPSETRLRGSSVASSVASEPRSRSSSLNSTDSGSGPQAAPELGKSSQLTSKRFSVISSEDFDQELIVKPLKVKKKKRKKKTEGGSGTTCPSSLESTPCWECPGDSPQSLNTDLLSTTSSLGSIVDQSSTGSPDQECSLSGEANSVLPEYSDPETFSVLEVPLPAPDSLKEEGDGRTEIPPCDGAGETQPPSGVLSSPWHPREDAEGGDVIAELEEEPCPVSGGPGSAQSPCREQGSSAEAREAGGMEPAEPQSTLPEAPLPGSPPVPSSLSWAPGAERWLPGTRAEEPSEEQGFLRHLGAPGHLGSSPRHAVTDDDTGQQAVAASECDLGSAGGRRPRWVSASVASAREQPSRDQALTSSDEEDIYAHGLPSSSSETSVTELAGSRSLQDLRPPGTDEPGLLKSEEKYIWCLDYKGGLFCSALPGAGLRWQKFEDAVQQVAVSPSGALLWKIEQKSNRAFACGKVTIKGKRHWYEALPQAVFVALSDDTAWIIRTNGDLYLQTGLSVDRPCARAVKVDCPYPLSQVAARNSVVWALTEQRVLLYREGVSSFCPEGELWKCDIVSERQALEPVCITLGDQQTLWALDIRGHLWFRTGVVSKKPQGDDDHWWQVSITDYVVFDQCSLFQTIIHATHSVATAAQVPVEKVADKLRMALWSQQLQCQPSLLGVNSSGVWISSGKNEIHVSRGSLIGTYWNNVVPRGTASATKWAFVLASTAPTKEGCVSDLFPVNWLVPERPPESWLLLPRGSSLWLCQSSKDLCRVSAQHAQSRPSTVQLPPDAEMRAYAACQDALWALDSLGQVFIRTLSASCPTGMHWTRLDLSQLGMPAPAARPCLPASSGGVPARFPGPCVQLS</sequence>
<dbReference type="Pfam" id="PF06462">
    <property type="entry name" value="Hyd_WA"/>
    <property type="match status" value="3"/>
</dbReference>
<reference evidence="2 3" key="1">
    <citation type="journal article" date="2019" name="PLoS ONE">
        <title>Genomic analyses reveal an absence of contemporary introgressive admixture between fin whales and blue whales, despite known hybrids.</title>
        <authorList>
            <person name="Westbury M.V."/>
            <person name="Petersen B."/>
            <person name="Lorenzen E.D."/>
        </authorList>
    </citation>
    <scope>NUCLEOTIDE SEQUENCE [LARGE SCALE GENOMIC DNA]</scope>
    <source>
        <strain evidence="2">FinWhale-01</strain>
    </source>
</reference>
<feature type="region of interest" description="Disordered" evidence="1">
    <location>
        <begin position="270"/>
        <end position="334"/>
    </location>
</feature>
<feature type="compositionally biased region" description="Pro residues" evidence="1">
    <location>
        <begin position="545"/>
        <end position="554"/>
    </location>
</feature>
<dbReference type="Proteomes" id="UP000437017">
    <property type="component" value="Unassembled WGS sequence"/>
</dbReference>
<dbReference type="InterPro" id="IPR015943">
    <property type="entry name" value="WD40/YVTN_repeat-like_dom_sf"/>
</dbReference>
<dbReference type="InterPro" id="IPR036322">
    <property type="entry name" value="WD40_repeat_dom_sf"/>
</dbReference>
<evidence type="ECO:0000313" key="3">
    <source>
        <dbReference type="Proteomes" id="UP000437017"/>
    </source>
</evidence>
<dbReference type="InterPro" id="IPR006624">
    <property type="entry name" value="Beta-propeller_rpt_TECPR"/>
</dbReference>
<dbReference type="PANTHER" id="PTHR23287">
    <property type="entry name" value="RUBY-EYE2-LIKE PROTEIN"/>
    <property type="match status" value="1"/>
</dbReference>
<evidence type="ECO:0000313" key="2">
    <source>
        <dbReference type="EMBL" id="KAB0391065.1"/>
    </source>
</evidence>
<dbReference type="PANTHER" id="PTHR23287:SF16">
    <property type="entry name" value="TECTONIN BETA-PROPELLER REPEAT-CONTAINING PROTEIN 2"/>
    <property type="match status" value="1"/>
</dbReference>
<feature type="compositionally biased region" description="Polar residues" evidence="1">
    <location>
        <begin position="513"/>
        <end position="524"/>
    </location>
</feature>
<protein>
    <recommendedName>
        <fullName evidence="4">Tectonin beta-propeller repeat-containing protein 2</fullName>
    </recommendedName>
</protein>
<dbReference type="SMART" id="SM00706">
    <property type="entry name" value="TECPR"/>
    <property type="match status" value="5"/>
</dbReference>
<feature type="compositionally biased region" description="Polar residues" evidence="1">
    <location>
        <begin position="658"/>
        <end position="667"/>
    </location>
</feature>
<dbReference type="SUPFAM" id="SSF50978">
    <property type="entry name" value="WD40 repeat-like"/>
    <property type="match status" value="1"/>
</dbReference>
<feature type="compositionally biased region" description="Low complexity" evidence="1">
    <location>
        <begin position="295"/>
        <end position="321"/>
    </location>
</feature>
<dbReference type="OrthoDB" id="9930272at2759"/>
<dbReference type="AlphaFoldDB" id="A0A643BU01"/>
<evidence type="ECO:0000256" key="1">
    <source>
        <dbReference type="SAM" id="MobiDB-lite"/>
    </source>
</evidence>
<dbReference type="GO" id="GO:0032527">
    <property type="term" value="P:protein exit from endoplasmic reticulum"/>
    <property type="evidence" value="ECO:0007669"/>
    <property type="project" value="TreeGrafter"/>
</dbReference>
<dbReference type="GO" id="GO:0005737">
    <property type="term" value="C:cytoplasm"/>
    <property type="evidence" value="ECO:0007669"/>
    <property type="project" value="GOC"/>
</dbReference>
<accession>A0A643BU01</accession>
<feature type="non-terminal residue" evidence="2">
    <location>
        <position position="1"/>
    </location>
</feature>
<comment type="caution">
    <text evidence="2">The sequence shown here is derived from an EMBL/GenBank/DDBJ whole genome shotgun (WGS) entry which is preliminary data.</text>
</comment>
<dbReference type="Gene3D" id="2.130.10.10">
    <property type="entry name" value="YVTN repeat-like/Quinoprotein amine dehydrogenase"/>
    <property type="match status" value="1"/>
</dbReference>
<proteinExistence type="predicted"/>
<gene>
    <name evidence="2" type="ORF">E2I00_006862</name>
</gene>
<keyword evidence="3" id="KW-1185">Reference proteome</keyword>
<feature type="compositionally biased region" description="Polar residues" evidence="1">
    <location>
        <begin position="411"/>
        <end position="429"/>
    </location>
</feature>
<name>A0A643BU01_BALPH</name>
<feature type="region of interest" description="Disordered" evidence="1">
    <location>
        <begin position="408"/>
        <end position="686"/>
    </location>
</feature>